<dbReference type="HOGENOM" id="CLU_3173058_0_0_9"/>
<protein>
    <submittedName>
        <fullName evidence="1">Uncharacterized protein</fullName>
    </submittedName>
</protein>
<keyword evidence="2" id="KW-1185">Reference proteome</keyword>
<gene>
    <name evidence="1" type="ORF">HMPREF9555_02041</name>
</gene>
<sequence length="47" mass="5510">MLDSQNTSLPFHFHFYTTIGCAPQRTCPRHLMLSILYDLYILINPIL</sequence>
<comment type="caution">
    <text evidence="1">The sequence shown here is derived from an EMBL/GenBank/DDBJ whole genome shotgun (WGS) entry which is preliminary data.</text>
</comment>
<accession>E7N4U7</accession>
<name>E7N4U7_9FIRM</name>
<reference evidence="1 2" key="1">
    <citation type="submission" date="2010-08" db="EMBL/GenBank/DDBJ databases">
        <authorList>
            <person name="Weinstock G."/>
            <person name="Sodergren E."/>
            <person name="Clifton S."/>
            <person name="Fulton L."/>
            <person name="Fulton B."/>
            <person name="Courtney L."/>
            <person name="Fronick C."/>
            <person name="Harrison M."/>
            <person name="Strong C."/>
            <person name="Farmer C."/>
            <person name="Delahaunty K."/>
            <person name="Markovic C."/>
            <person name="Hall O."/>
            <person name="Minx P."/>
            <person name="Tomlinson C."/>
            <person name="Mitreva M."/>
            <person name="Hou S."/>
            <person name="Chen J."/>
            <person name="Wollam A."/>
            <person name="Pepin K.H."/>
            <person name="Johnson M."/>
            <person name="Bhonagiri V."/>
            <person name="Zhang X."/>
            <person name="Suruliraj S."/>
            <person name="Warren W."/>
            <person name="Chinwalla A."/>
            <person name="Mardis E.R."/>
            <person name="Wilson R.K."/>
        </authorList>
    </citation>
    <scope>NUCLEOTIDE SEQUENCE [LARGE SCALE GENOMIC DNA]</scope>
    <source>
        <strain evidence="1 2">F0399</strain>
    </source>
</reference>
<dbReference type="EMBL" id="AECV01000057">
    <property type="protein sequence ID" value="EFW28828.1"/>
    <property type="molecule type" value="Genomic_DNA"/>
</dbReference>
<dbReference type="Proteomes" id="UP000004633">
    <property type="component" value="Unassembled WGS sequence"/>
</dbReference>
<proteinExistence type="predicted"/>
<evidence type="ECO:0000313" key="2">
    <source>
        <dbReference type="Proteomes" id="UP000004633"/>
    </source>
</evidence>
<organism evidence="1 2">
    <name type="scientific">Selenomonas artemidis F0399</name>
    <dbReference type="NCBI Taxonomy" id="749551"/>
    <lineage>
        <taxon>Bacteria</taxon>
        <taxon>Bacillati</taxon>
        <taxon>Bacillota</taxon>
        <taxon>Negativicutes</taxon>
        <taxon>Selenomonadales</taxon>
        <taxon>Selenomonadaceae</taxon>
        <taxon>Selenomonas</taxon>
    </lineage>
</organism>
<dbReference type="AlphaFoldDB" id="E7N4U7"/>
<evidence type="ECO:0000313" key="1">
    <source>
        <dbReference type="EMBL" id="EFW28828.1"/>
    </source>
</evidence>